<evidence type="ECO:0000313" key="2">
    <source>
        <dbReference type="EMBL" id="TXG00713.1"/>
    </source>
</evidence>
<organism evidence="2 3">
    <name type="scientific">Massilia arenae</name>
    <dbReference type="NCBI Taxonomy" id="2603288"/>
    <lineage>
        <taxon>Bacteria</taxon>
        <taxon>Pseudomonadati</taxon>
        <taxon>Pseudomonadota</taxon>
        <taxon>Betaproteobacteria</taxon>
        <taxon>Burkholderiales</taxon>
        <taxon>Oxalobacteraceae</taxon>
        <taxon>Telluria group</taxon>
        <taxon>Massilia</taxon>
    </lineage>
</organism>
<reference evidence="2 3" key="1">
    <citation type="submission" date="2019-08" db="EMBL/GenBank/DDBJ databases">
        <title>Massilia golmudensis sp. nov., isolated from sand in the Qinghai-Tibetan Plateau.</title>
        <authorList>
            <person name="Zhang B."/>
        </authorList>
    </citation>
    <scope>NUCLEOTIDE SEQUENCE [LARGE SCALE GENOMIC DNA]</scope>
    <source>
        <strain evidence="2 3">GEM5</strain>
    </source>
</reference>
<keyword evidence="3" id="KW-1185">Reference proteome</keyword>
<dbReference type="AlphaFoldDB" id="A0A5C7FVY9"/>
<dbReference type="EMBL" id="VPFD01000006">
    <property type="protein sequence ID" value="TXG00713.1"/>
    <property type="molecule type" value="Genomic_DNA"/>
</dbReference>
<proteinExistence type="predicted"/>
<evidence type="ECO:0000256" key="1">
    <source>
        <dbReference type="SAM" id="MobiDB-lite"/>
    </source>
</evidence>
<sequence length="146" mass="16379">MSESIKLANGQCSSMDDEDEDQVDPGWQRLYDALVITCKWYGDENAFGRADFWVVDDDYGCHNQKLCVSSLTFLTPEVVQAIQQCIRDAGAPGAQVMIQLELQGHVGEQVPPEGLIVKAHDIAEYWNLEQVRAIAGDDFYRSRAPR</sequence>
<feature type="region of interest" description="Disordered" evidence="1">
    <location>
        <begin position="1"/>
        <end position="23"/>
    </location>
</feature>
<gene>
    <name evidence="2" type="ORF">FVD38_08095</name>
</gene>
<dbReference type="RefSeq" id="WP_147934344.1">
    <property type="nucleotide sequence ID" value="NZ_VPFD01000006.1"/>
</dbReference>
<evidence type="ECO:0000313" key="3">
    <source>
        <dbReference type="Proteomes" id="UP000321413"/>
    </source>
</evidence>
<comment type="caution">
    <text evidence="2">The sequence shown here is derived from an EMBL/GenBank/DDBJ whole genome shotgun (WGS) entry which is preliminary data.</text>
</comment>
<name>A0A5C7FVY9_9BURK</name>
<accession>A0A5C7FVY9</accession>
<protein>
    <submittedName>
        <fullName evidence="2">Uncharacterized protein</fullName>
    </submittedName>
</protein>
<dbReference type="Proteomes" id="UP000321413">
    <property type="component" value="Unassembled WGS sequence"/>
</dbReference>